<gene>
    <name evidence="2" type="ORF">CH376_11195</name>
</gene>
<organism evidence="2 3">
    <name type="scientific">Leptospira adleri</name>
    <dbReference type="NCBI Taxonomy" id="2023186"/>
    <lineage>
        <taxon>Bacteria</taxon>
        <taxon>Pseudomonadati</taxon>
        <taxon>Spirochaetota</taxon>
        <taxon>Spirochaetia</taxon>
        <taxon>Leptospirales</taxon>
        <taxon>Leptospiraceae</taxon>
        <taxon>Leptospira</taxon>
    </lineage>
</organism>
<accession>A0ABX4NYB9</accession>
<dbReference type="PANTHER" id="PTHR43377:SF1">
    <property type="entry name" value="BILIVERDIN REDUCTASE A"/>
    <property type="match status" value="1"/>
</dbReference>
<evidence type="ECO:0000259" key="1">
    <source>
        <dbReference type="Pfam" id="PF01408"/>
    </source>
</evidence>
<evidence type="ECO:0000313" key="2">
    <source>
        <dbReference type="EMBL" id="PJZ61805.1"/>
    </source>
</evidence>
<protein>
    <submittedName>
        <fullName evidence="2">Oxidoreductase</fullName>
    </submittedName>
</protein>
<feature type="domain" description="Gfo/Idh/MocA-like oxidoreductase N-terminal" evidence="1">
    <location>
        <begin position="21"/>
        <end position="141"/>
    </location>
</feature>
<dbReference type="Gene3D" id="3.40.50.720">
    <property type="entry name" value="NAD(P)-binding Rossmann-like Domain"/>
    <property type="match status" value="1"/>
</dbReference>
<sequence length="405" mass="45551">MGNVSYTDVGAHAGSSYFPRKVSLIGGGRWARIIAEVLITQVSPSVELTIHSIHNAKELSAWVSKFDSEKRIKVESVWPELTNESCSAVIIANAARDHAKAIEFALSSEIPVLVEKPLTLSSESSRRLIDLARIQGTRFAASHVFLYARYIENFAKLVTKEGELLSLQFDWIDPKSEIRYGEFKKYDSLLPIYADILPHIISIFDYLLPNLEQSCKSLVFSRGGARLELEIIVGNVPCKIYLERNGASRTRSIEVKTTKQVFKLDFSQEPGFISTESQIIPGDFNWEVGKRPIASMLTAFLNWAAGGQYDNRLSVELGLKSNQMIDQVSEFYDIAMLDWLKSILVNPTYSIEDDVLYAFAEILNIDKANSSEMEIKRKLDQIRESLLNTADVSLSQLLGKIKTRQ</sequence>
<dbReference type="Gene3D" id="3.30.360.10">
    <property type="entry name" value="Dihydrodipicolinate Reductase, domain 2"/>
    <property type="match status" value="1"/>
</dbReference>
<reference evidence="2 3" key="1">
    <citation type="submission" date="2017-07" db="EMBL/GenBank/DDBJ databases">
        <title>Leptospira spp. isolated from tropical soils.</title>
        <authorList>
            <person name="Thibeaux R."/>
            <person name="Iraola G."/>
            <person name="Ferres I."/>
            <person name="Bierque E."/>
            <person name="Girault D."/>
            <person name="Soupe-Gilbert M.-E."/>
            <person name="Picardeau M."/>
            <person name="Goarant C."/>
        </authorList>
    </citation>
    <scope>NUCLEOTIDE SEQUENCE [LARGE SCALE GENOMIC DNA]</scope>
    <source>
        <strain evidence="2 3">FH2-B-D1</strain>
    </source>
</reference>
<dbReference type="EMBL" id="NPDU01000025">
    <property type="protein sequence ID" value="PJZ61805.1"/>
    <property type="molecule type" value="Genomic_DNA"/>
</dbReference>
<dbReference type="SUPFAM" id="SSF51735">
    <property type="entry name" value="NAD(P)-binding Rossmann-fold domains"/>
    <property type="match status" value="1"/>
</dbReference>
<dbReference type="Pfam" id="PF01408">
    <property type="entry name" value="GFO_IDH_MocA"/>
    <property type="match status" value="1"/>
</dbReference>
<dbReference type="RefSeq" id="WP_100788083.1">
    <property type="nucleotide sequence ID" value="NZ_NPDU01000025.1"/>
</dbReference>
<dbReference type="InterPro" id="IPR000683">
    <property type="entry name" value="Gfo/Idh/MocA-like_OxRdtase_N"/>
</dbReference>
<proteinExistence type="predicted"/>
<keyword evidence="3" id="KW-1185">Reference proteome</keyword>
<name>A0ABX4NYB9_9LEPT</name>
<evidence type="ECO:0000313" key="3">
    <source>
        <dbReference type="Proteomes" id="UP000232149"/>
    </source>
</evidence>
<comment type="caution">
    <text evidence="2">The sequence shown here is derived from an EMBL/GenBank/DDBJ whole genome shotgun (WGS) entry which is preliminary data.</text>
</comment>
<dbReference type="Proteomes" id="UP000232149">
    <property type="component" value="Unassembled WGS sequence"/>
</dbReference>
<dbReference type="InterPro" id="IPR051450">
    <property type="entry name" value="Gfo/Idh/MocA_Oxidoreductases"/>
</dbReference>
<dbReference type="InterPro" id="IPR036291">
    <property type="entry name" value="NAD(P)-bd_dom_sf"/>
</dbReference>
<dbReference type="PANTHER" id="PTHR43377">
    <property type="entry name" value="BILIVERDIN REDUCTASE A"/>
    <property type="match status" value="1"/>
</dbReference>